<accession>A0ABR2Z4R8</accession>
<dbReference type="CDD" id="cd14702">
    <property type="entry name" value="bZIP_plant_GBF1"/>
    <property type="match status" value="1"/>
</dbReference>
<evidence type="ECO:0000256" key="3">
    <source>
        <dbReference type="ARBA" id="ARBA00023125"/>
    </source>
</evidence>
<feature type="compositionally biased region" description="Acidic residues" evidence="7">
    <location>
        <begin position="64"/>
        <end position="80"/>
    </location>
</feature>
<sequence>MPAKGVAPRRSSREGALGGASHSGGDFEGETSNDMNRGHNLREMTGLAGSQTRPRRRTSSRYMDEEEDEDDYDSELDGEEGVTGGTSNGGGGDSAEKKRVGRPIAYRGDPNSPNLTEEERRRIKRRIANRESARRVRQKRQDVMEELQIKINALQDQNQRLMSHVGEVEAHKSMLTGQVSALRNKWTSASSDNMRLQAELATLHKTLQMQQANLELLQRGNVGAAAPQPQPPGTPNAADVFGNIAAFYGLPTSGPAAAAAAASAPAASGGAAGNGGGIGGIGGNNGGVGGIGGNSGGVGVSAFSNNGPSAFSPIQPLHSAGIAAANAYSMQRQQSDAWNFLHVAARMGSGSLGLMGSLGSGQLAEGLGLAGVGIGSSSALNIAALNPAGSGRLPDLAPLNTAGSGRLPDMPTLPRAGSGRLTGGQPSAGQASISRPTPIPASATAPFAAQQSAAAAAAEAMVAGGSSTADPLAVAGGPGANNGGPSVAPRETLGGGDVPKEEDIKAEEAPTRWRSPDNGLPSMPTAAAINNWGRGQTITGRAARQMTSKRLTRPSS</sequence>
<keyword evidence="2" id="KW-0805">Transcription regulation</keyword>
<dbReference type="InterPro" id="IPR004827">
    <property type="entry name" value="bZIP"/>
</dbReference>
<dbReference type="Pfam" id="PF00170">
    <property type="entry name" value="bZIP_1"/>
    <property type="match status" value="1"/>
</dbReference>
<feature type="compositionally biased region" description="Gly residues" evidence="7">
    <location>
        <begin position="81"/>
        <end position="93"/>
    </location>
</feature>
<feature type="compositionally biased region" description="Basic and acidic residues" evidence="7">
    <location>
        <begin position="498"/>
        <end position="515"/>
    </location>
</feature>
<dbReference type="PROSITE" id="PS50217">
    <property type="entry name" value="BZIP"/>
    <property type="match status" value="1"/>
</dbReference>
<evidence type="ECO:0000256" key="7">
    <source>
        <dbReference type="SAM" id="MobiDB-lite"/>
    </source>
</evidence>
<feature type="region of interest" description="Disordered" evidence="7">
    <location>
        <begin position="1"/>
        <end position="119"/>
    </location>
</feature>
<evidence type="ECO:0000256" key="4">
    <source>
        <dbReference type="ARBA" id="ARBA00023163"/>
    </source>
</evidence>
<organism evidence="9 10">
    <name type="scientific">Coccomyxa subellipsoidea</name>
    <dbReference type="NCBI Taxonomy" id="248742"/>
    <lineage>
        <taxon>Eukaryota</taxon>
        <taxon>Viridiplantae</taxon>
        <taxon>Chlorophyta</taxon>
        <taxon>core chlorophytes</taxon>
        <taxon>Trebouxiophyceae</taxon>
        <taxon>Trebouxiophyceae incertae sedis</taxon>
        <taxon>Coccomyxaceae</taxon>
        <taxon>Coccomyxa</taxon>
    </lineage>
</organism>
<comment type="subcellular location">
    <subcellularLocation>
        <location evidence="1">Nucleus</location>
    </subcellularLocation>
</comment>
<keyword evidence="3" id="KW-0238">DNA-binding</keyword>
<gene>
    <name evidence="9" type="ORF">WJX75_008332</name>
</gene>
<feature type="domain" description="BZIP" evidence="8">
    <location>
        <begin position="119"/>
        <end position="182"/>
    </location>
</feature>
<evidence type="ECO:0000256" key="1">
    <source>
        <dbReference type="ARBA" id="ARBA00004123"/>
    </source>
</evidence>
<comment type="caution">
    <text evidence="9">The sequence shown here is derived from an EMBL/GenBank/DDBJ whole genome shotgun (WGS) entry which is preliminary data.</text>
</comment>
<keyword evidence="5" id="KW-0539">Nucleus</keyword>
<dbReference type="SUPFAM" id="SSF57959">
    <property type="entry name" value="Leucine zipper domain"/>
    <property type="match status" value="1"/>
</dbReference>
<evidence type="ECO:0000256" key="5">
    <source>
        <dbReference type="ARBA" id="ARBA00023242"/>
    </source>
</evidence>
<feature type="coiled-coil region" evidence="6">
    <location>
        <begin position="137"/>
        <end position="164"/>
    </location>
</feature>
<evidence type="ECO:0000259" key="8">
    <source>
        <dbReference type="PROSITE" id="PS50217"/>
    </source>
</evidence>
<feature type="compositionally biased region" description="Polar residues" evidence="7">
    <location>
        <begin position="424"/>
        <end position="435"/>
    </location>
</feature>
<feature type="compositionally biased region" description="Polar residues" evidence="7">
    <location>
        <begin position="533"/>
        <end position="556"/>
    </location>
</feature>
<dbReference type="InterPro" id="IPR045314">
    <property type="entry name" value="bZIP_plant_GBF1"/>
</dbReference>
<evidence type="ECO:0000256" key="6">
    <source>
        <dbReference type="SAM" id="Coils"/>
    </source>
</evidence>
<evidence type="ECO:0000313" key="10">
    <source>
        <dbReference type="Proteomes" id="UP001491310"/>
    </source>
</evidence>
<protein>
    <recommendedName>
        <fullName evidence="8">BZIP domain-containing protein</fullName>
    </recommendedName>
</protein>
<dbReference type="PROSITE" id="PS00036">
    <property type="entry name" value="BZIP_BASIC"/>
    <property type="match status" value="1"/>
</dbReference>
<keyword evidence="4" id="KW-0804">Transcription</keyword>
<feature type="region of interest" description="Disordered" evidence="7">
    <location>
        <begin position="473"/>
        <end position="556"/>
    </location>
</feature>
<dbReference type="PANTHER" id="PTHR45764:SF21">
    <property type="entry name" value="OS03G0770000 PROTEIN"/>
    <property type="match status" value="1"/>
</dbReference>
<evidence type="ECO:0000256" key="2">
    <source>
        <dbReference type="ARBA" id="ARBA00023015"/>
    </source>
</evidence>
<dbReference type="PANTHER" id="PTHR45764">
    <property type="entry name" value="BZIP TRANSCRIPTION FACTOR 44"/>
    <property type="match status" value="1"/>
</dbReference>
<dbReference type="Gene3D" id="1.20.5.170">
    <property type="match status" value="1"/>
</dbReference>
<name>A0ABR2Z4R8_9CHLO</name>
<proteinExistence type="predicted"/>
<feature type="region of interest" description="Disordered" evidence="7">
    <location>
        <begin position="393"/>
        <end position="442"/>
    </location>
</feature>
<dbReference type="InterPro" id="IPR046347">
    <property type="entry name" value="bZIP_sf"/>
</dbReference>
<dbReference type="SMART" id="SM00338">
    <property type="entry name" value="BRLZ"/>
    <property type="match status" value="1"/>
</dbReference>
<dbReference type="Proteomes" id="UP001491310">
    <property type="component" value="Unassembled WGS sequence"/>
</dbReference>
<keyword evidence="6" id="KW-0175">Coiled coil</keyword>
<dbReference type="EMBL" id="JALJOT010000001">
    <property type="protein sequence ID" value="KAK9918960.1"/>
    <property type="molecule type" value="Genomic_DNA"/>
</dbReference>
<evidence type="ECO:0000313" key="9">
    <source>
        <dbReference type="EMBL" id="KAK9918960.1"/>
    </source>
</evidence>
<reference evidence="9 10" key="1">
    <citation type="journal article" date="2024" name="Nat. Commun.">
        <title>Phylogenomics reveals the evolutionary origins of lichenization in chlorophyte algae.</title>
        <authorList>
            <person name="Puginier C."/>
            <person name="Libourel C."/>
            <person name="Otte J."/>
            <person name="Skaloud P."/>
            <person name="Haon M."/>
            <person name="Grisel S."/>
            <person name="Petersen M."/>
            <person name="Berrin J.G."/>
            <person name="Delaux P.M."/>
            <person name="Dal Grande F."/>
            <person name="Keller J."/>
        </authorList>
    </citation>
    <scope>NUCLEOTIDE SEQUENCE [LARGE SCALE GENOMIC DNA]</scope>
    <source>
        <strain evidence="9 10">SAG 216-7</strain>
    </source>
</reference>
<keyword evidence="10" id="KW-1185">Reference proteome</keyword>